<dbReference type="SMART" id="SM00749">
    <property type="entry name" value="BON"/>
    <property type="match status" value="6"/>
</dbReference>
<dbReference type="InterPro" id="IPR007055">
    <property type="entry name" value="BON_dom"/>
</dbReference>
<dbReference type="OrthoDB" id="863206at2"/>
<feature type="domain" description="BON" evidence="1">
    <location>
        <begin position="321"/>
        <end position="389"/>
    </location>
</feature>
<dbReference type="Pfam" id="PF04972">
    <property type="entry name" value="BON"/>
    <property type="match status" value="6"/>
</dbReference>
<dbReference type="RefSeq" id="WP_044001935.1">
    <property type="nucleotide sequence ID" value="NZ_CP007145.1"/>
</dbReference>
<feature type="domain" description="BON" evidence="1">
    <location>
        <begin position="248"/>
        <end position="316"/>
    </location>
</feature>
<dbReference type="STRING" id="1227739.Hsw_1935"/>
<dbReference type="Proteomes" id="UP000019423">
    <property type="component" value="Chromosome"/>
</dbReference>
<dbReference type="InterPro" id="IPR014004">
    <property type="entry name" value="Transpt-assoc_nodulatn_dom_bac"/>
</dbReference>
<sequence length="484" mass="52074">MLATATFTPPANAESLADADITAAVEMLFLTRKGVTSHLIDVVTKDGIVELSGSTDSLLSRQRAEDIALAVRGVRGVINELTVNTPDLPDTAVHSAVASALADDPATSDYNVRCYVQAGTVRLVGTVQSWAEKQLVLRVVEGVRGVHEINADRLVSRGAEVLNSDEDITIQIRELLDWDIRVNSALVQVRTAQQVVHLSGTVGSAAEKARIIATAYQAGAEHVDARDLFVAAWALGPELRRDKFAPKADTDIAQAVRDALRLDPRVQAFAPLVQVHDGTVTLAGSVSNLRARQVAEQDARLVVGVCDVHNLLKVRAERTSPDADIQATIVDALARDPYLGHYSFVVNVQHGKATLYGQVGSHFEQAQAGDIAAGVNEVVEVENRLSLPGQPNPTEMLPLENAAPGAPSGVLSDHTLAENIRRRCYWSATLHAQEIEIQAEKGRVTLLGTVHTWLDRRQAAQEAYEAGARDVNNHLRVTSAAYVG</sequence>
<feature type="domain" description="BON" evidence="1">
    <location>
        <begin position="89"/>
        <end position="158"/>
    </location>
</feature>
<dbReference type="PANTHER" id="PTHR34606">
    <property type="entry name" value="BON DOMAIN-CONTAINING PROTEIN"/>
    <property type="match status" value="1"/>
</dbReference>
<proteinExistence type="predicted"/>
<dbReference type="KEGG" id="hsw:Hsw_1935"/>
<reference evidence="2 3" key="1">
    <citation type="submission" date="2014-01" db="EMBL/GenBank/DDBJ databases">
        <title>Complete genome sequence of ionizing-radiation resistance bacterium Hymenobacter swuensis DY53.</title>
        <authorList>
            <person name="Jung J.-H."/>
            <person name="Jeong S.-W."/>
            <person name="Joe M.-H."/>
            <person name="Cho y.-j."/>
            <person name="Kim M.-K."/>
            <person name="Lim S.-Y."/>
        </authorList>
    </citation>
    <scope>NUCLEOTIDE SEQUENCE [LARGE SCALE GENOMIC DNA]</scope>
    <source>
        <strain evidence="2 3">DY53</strain>
    </source>
</reference>
<gene>
    <name evidence="2" type="ORF">Hsw_1935</name>
</gene>
<dbReference type="EMBL" id="CP007145">
    <property type="protein sequence ID" value="AHJ97530.1"/>
    <property type="molecule type" value="Genomic_DNA"/>
</dbReference>
<organism evidence="2 3">
    <name type="scientific">Hymenobacter swuensis DY53</name>
    <dbReference type="NCBI Taxonomy" id="1227739"/>
    <lineage>
        <taxon>Bacteria</taxon>
        <taxon>Pseudomonadati</taxon>
        <taxon>Bacteroidota</taxon>
        <taxon>Cytophagia</taxon>
        <taxon>Cytophagales</taxon>
        <taxon>Hymenobacteraceae</taxon>
        <taxon>Hymenobacter</taxon>
    </lineage>
</organism>
<dbReference type="InterPro" id="IPR051686">
    <property type="entry name" value="Lipoprotein_DolP"/>
</dbReference>
<evidence type="ECO:0000313" key="3">
    <source>
        <dbReference type="Proteomes" id="UP000019423"/>
    </source>
</evidence>
<keyword evidence="3" id="KW-1185">Reference proteome</keyword>
<dbReference type="eggNOG" id="COG2823">
    <property type="taxonomic scope" value="Bacteria"/>
</dbReference>
<feature type="domain" description="BON" evidence="1">
    <location>
        <begin position="412"/>
        <end position="479"/>
    </location>
</feature>
<dbReference type="PATRIC" id="fig|1227739.3.peg.2153"/>
<dbReference type="PANTHER" id="PTHR34606:SF15">
    <property type="entry name" value="BON DOMAIN-CONTAINING PROTEIN"/>
    <property type="match status" value="1"/>
</dbReference>
<feature type="domain" description="BON" evidence="1">
    <location>
        <begin position="17"/>
        <end position="85"/>
    </location>
</feature>
<dbReference type="AlphaFoldDB" id="W8F736"/>
<evidence type="ECO:0000313" key="2">
    <source>
        <dbReference type="EMBL" id="AHJ97530.1"/>
    </source>
</evidence>
<accession>W8F736</accession>
<name>W8F736_9BACT</name>
<dbReference type="HOGENOM" id="CLU_563572_0_0_10"/>
<dbReference type="PROSITE" id="PS50914">
    <property type="entry name" value="BON"/>
    <property type="match status" value="5"/>
</dbReference>
<dbReference type="Gene3D" id="3.30.1340.30">
    <property type="match status" value="5"/>
</dbReference>
<evidence type="ECO:0000259" key="1">
    <source>
        <dbReference type="PROSITE" id="PS50914"/>
    </source>
</evidence>
<protein>
    <recommendedName>
        <fullName evidence="1">BON domain-containing protein</fullName>
    </recommendedName>
</protein>